<organism evidence="1 3">
    <name type="scientific">Anaerobutyricum hallii</name>
    <dbReference type="NCBI Taxonomy" id="39488"/>
    <lineage>
        <taxon>Bacteria</taxon>
        <taxon>Bacillati</taxon>
        <taxon>Bacillota</taxon>
        <taxon>Clostridia</taxon>
        <taxon>Lachnospirales</taxon>
        <taxon>Lachnospiraceae</taxon>
        <taxon>Anaerobutyricum</taxon>
    </lineage>
</organism>
<dbReference type="RefSeq" id="WP_156329743.1">
    <property type="nucleotide sequence ID" value="NZ_BLYK01000012.1"/>
</dbReference>
<reference evidence="3 4" key="1">
    <citation type="submission" date="2015-09" db="EMBL/GenBank/DDBJ databases">
        <authorList>
            <consortium name="Pathogen Informatics"/>
        </authorList>
    </citation>
    <scope>NUCLEOTIDE SEQUENCE [LARGE SCALE GENOMIC DNA]</scope>
    <source>
        <strain evidence="2 4">2789STDY5834835</strain>
        <strain evidence="1 3">2789STDY5834966</strain>
    </source>
</reference>
<protein>
    <recommendedName>
        <fullName evidence="5">ANR family transcriptional regulator</fullName>
    </recommendedName>
</protein>
<sequence length="57" mass="6821">MSEAVKVAAEMAEREGRYRDAYGKWCELITESERYGIPDVNLYNYYIKHRDYCNSMM</sequence>
<dbReference type="EMBL" id="CYYC01000024">
    <property type="protein sequence ID" value="CUN06801.1"/>
    <property type="molecule type" value="Genomic_DNA"/>
</dbReference>
<dbReference type="Proteomes" id="UP000095679">
    <property type="component" value="Unassembled WGS sequence"/>
</dbReference>
<proteinExistence type="predicted"/>
<gene>
    <name evidence="2" type="ORF">ERS852450_02120</name>
    <name evidence="1" type="ORF">ERS852578_01981</name>
</gene>
<accession>A0A173TVU6</accession>
<evidence type="ECO:0000313" key="2">
    <source>
        <dbReference type="EMBL" id="CUO63342.1"/>
    </source>
</evidence>
<dbReference type="Proteomes" id="UP000095390">
    <property type="component" value="Unassembled WGS sequence"/>
</dbReference>
<evidence type="ECO:0000313" key="1">
    <source>
        <dbReference type="EMBL" id="CUN06801.1"/>
    </source>
</evidence>
<evidence type="ECO:0008006" key="5">
    <source>
        <dbReference type="Google" id="ProtNLM"/>
    </source>
</evidence>
<name>A0A173TVU6_9FIRM</name>
<dbReference type="EMBL" id="CYZL01000019">
    <property type="protein sequence ID" value="CUO63342.1"/>
    <property type="molecule type" value="Genomic_DNA"/>
</dbReference>
<evidence type="ECO:0000313" key="3">
    <source>
        <dbReference type="Proteomes" id="UP000095390"/>
    </source>
</evidence>
<dbReference type="AlphaFoldDB" id="A0A173TVU6"/>
<evidence type="ECO:0000313" key="4">
    <source>
        <dbReference type="Proteomes" id="UP000095679"/>
    </source>
</evidence>